<dbReference type="STRING" id="1489064.WH96_02915"/>
<dbReference type="AlphaFoldDB" id="A0A0H2MJX3"/>
<keyword evidence="3" id="KW-1185">Reference proteome</keyword>
<comment type="caution">
    <text evidence="2">The sequence shown here is derived from an EMBL/GenBank/DDBJ whole genome shotgun (WGS) entry which is preliminary data.</text>
</comment>
<dbReference type="SUPFAM" id="SSF52540">
    <property type="entry name" value="P-loop containing nucleoside triphosphate hydrolases"/>
    <property type="match status" value="1"/>
</dbReference>
<dbReference type="PATRIC" id="fig|1489064.4.peg.1512"/>
<dbReference type="InterPro" id="IPR008571">
    <property type="entry name" value="HerA-like"/>
</dbReference>
<evidence type="ECO:0000313" key="3">
    <source>
        <dbReference type="Proteomes" id="UP000035444"/>
    </source>
</evidence>
<dbReference type="Pfam" id="PF01935">
    <property type="entry name" value="DUF87"/>
    <property type="match status" value="1"/>
</dbReference>
<organism evidence="2 3">
    <name type="scientific">Kiloniella spongiae</name>
    <dbReference type="NCBI Taxonomy" id="1489064"/>
    <lineage>
        <taxon>Bacteria</taxon>
        <taxon>Pseudomonadati</taxon>
        <taxon>Pseudomonadota</taxon>
        <taxon>Alphaproteobacteria</taxon>
        <taxon>Rhodospirillales</taxon>
        <taxon>Kiloniellaceae</taxon>
        <taxon>Kiloniella</taxon>
    </lineage>
</organism>
<dbReference type="CDD" id="cd01127">
    <property type="entry name" value="TrwB_TraG_TraD_VirD4"/>
    <property type="match status" value="1"/>
</dbReference>
<accession>A0A0H2MJX3</accession>
<dbReference type="EMBL" id="LAQL01000002">
    <property type="protein sequence ID" value="KLN62466.1"/>
    <property type="molecule type" value="Genomic_DNA"/>
</dbReference>
<dbReference type="Gene3D" id="3.40.50.300">
    <property type="entry name" value="P-loop containing nucleotide triphosphate hydrolases"/>
    <property type="match status" value="2"/>
</dbReference>
<proteinExistence type="predicted"/>
<protein>
    <submittedName>
        <fullName evidence="2">ATPase</fullName>
    </submittedName>
</protein>
<evidence type="ECO:0000259" key="1">
    <source>
        <dbReference type="Pfam" id="PF01935"/>
    </source>
</evidence>
<evidence type="ECO:0000313" key="2">
    <source>
        <dbReference type="EMBL" id="KLN62466.1"/>
    </source>
</evidence>
<gene>
    <name evidence="2" type="ORF">WH96_02915</name>
</gene>
<name>A0A0H2MJX3_9PROT</name>
<dbReference type="PANTHER" id="PTHR42957:SF1">
    <property type="entry name" value="HELICASE MJ1565-RELATED"/>
    <property type="match status" value="1"/>
</dbReference>
<dbReference type="InterPro" id="IPR002789">
    <property type="entry name" value="HerA_central"/>
</dbReference>
<reference evidence="2 3" key="1">
    <citation type="submission" date="2015-03" db="EMBL/GenBank/DDBJ databases">
        <title>Genome Sequence of Kiloniella spongiae MEBiC09566, isolated from a marine sponge.</title>
        <authorList>
            <person name="Shao Z."/>
            <person name="Wang L."/>
            <person name="Li X."/>
        </authorList>
    </citation>
    <scope>NUCLEOTIDE SEQUENCE [LARGE SCALE GENOMIC DNA]</scope>
    <source>
        <strain evidence="2 3">MEBiC09566</strain>
    </source>
</reference>
<dbReference type="PANTHER" id="PTHR42957">
    <property type="entry name" value="HELICASE MJ1565-RELATED"/>
    <property type="match status" value="1"/>
</dbReference>
<dbReference type="OrthoDB" id="9806951at2"/>
<sequence>MSTNIIGYVTSISGDSLSASVAPDVDLPTIGEMIRIQSETAIAFGLISDMEIPKPSHPPSPDDVKVMSIDLLGEKLINPGKGELPGFQRGVSRFPVLGAEVEPVQTEELAEIYARPDKPCFTVGALSQEQKLPAYIMTDALLGKHFAILGTTGSGKSCSLTVILKSILDSHPCGHIILIDPHNEYSAAFKDKAESLSPESLRLPYWLLNFEESVEIFCSKEPAARNIEAGILKDAILTAKLNWGEQGEDANTLTVDTPVPYKLSDLVHRIDEMMGQLGKPEQLAPFQRLKNRLENLRSDRRYAFMFGNVALRDNMSYILSQLMRIPNDGKPVSIFDLSGVPSEVVDVMVSLLCRTMFDLAVWGHRHDPIPILVVCEEAHRYVPYDRNSGFAPTRKALEQIAKEGRKYGVSLGLITQRPSELSETILSQCNTMFSLRMSNERDQMFVQRTLPQSSSSLLKSLPSLRNQEAIVVGEGVNFPTRIRFHELSANELPESNTASFANNWAEDRFDANHINYALKRWRTQSRES</sequence>
<dbReference type="InterPro" id="IPR027417">
    <property type="entry name" value="P-loop_NTPase"/>
</dbReference>
<dbReference type="RefSeq" id="WP_047762588.1">
    <property type="nucleotide sequence ID" value="NZ_LAQL01000002.1"/>
</dbReference>
<dbReference type="Proteomes" id="UP000035444">
    <property type="component" value="Unassembled WGS sequence"/>
</dbReference>
<feature type="domain" description="Helicase HerA central" evidence="1">
    <location>
        <begin position="122"/>
        <end position="355"/>
    </location>
</feature>